<feature type="compositionally biased region" description="Polar residues" evidence="1">
    <location>
        <begin position="303"/>
        <end position="313"/>
    </location>
</feature>
<reference evidence="3 4" key="1">
    <citation type="journal article" date="2010" name="Cell">
        <title>The genome of Naegleria gruberi illuminates early eukaryotic versatility.</title>
        <authorList>
            <person name="Fritz-Laylin L.K."/>
            <person name="Prochnik S.E."/>
            <person name="Ginger M.L."/>
            <person name="Dacks J.B."/>
            <person name="Carpenter M.L."/>
            <person name="Field M.C."/>
            <person name="Kuo A."/>
            <person name="Paredez A."/>
            <person name="Chapman J."/>
            <person name="Pham J."/>
            <person name="Shu S."/>
            <person name="Neupane R."/>
            <person name="Cipriano M."/>
            <person name="Mancuso J."/>
            <person name="Tu H."/>
            <person name="Salamov A."/>
            <person name="Lindquist E."/>
            <person name="Shapiro H."/>
            <person name="Lucas S."/>
            <person name="Grigoriev I.V."/>
            <person name="Cande W.Z."/>
            <person name="Fulton C."/>
            <person name="Rokhsar D.S."/>
            <person name="Dawson S.C."/>
        </authorList>
    </citation>
    <scope>NUCLEOTIDE SEQUENCE [LARGE SCALE GENOMIC DNA]</scope>
    <source>
        <strain evidence="3 4">NEG-M</strain>
    </source>
</reference>
<keyword evidence="2" id="KW-1133">Transmembrane helix</keyword>
<dbReference type="InParanoid" id="D2VQ03"/>
<proteinExistence type="predicted"/>
<organism evidence="4">
    <name type="scientific">Naegleria gruberi</name>
    <name type="common">Amoeba</name>
    <dbReference type="NCBI Taxonomy" id="5762"/>
    <lineage>
        <taxon>Eukaryota</taxon>
        <taxon>Discoba</taxon>
        <taxon>Heterolobosea</taxon>
        <taxon>Tetramitia</taxon>
        <taxon>Eutetramitia</taxon>
        <taxon>Vahlkampfiidae</taxon>
        <taxon>Naegleria</taxon>
    </lineage>
</organism>
<protein>
    <submittedName>
        <fullName evidence="3">Predicted protein</fullName>
    </submittedName>
</protein>
<dbReference type="EMBL" id="GG738888">
    <property type="protein sequence ID" value="EFC41024.1"/>
    <property type="molecule type" value="Genomic_DNA"/>
</dbReference>
<gene>
    <name evidence="3" type="ORF">NAEGRDRAFT_51392</name>
</gene>
<dbReference type="VEuPathDB" id="AmoebaDB:NAEGRDRAFT_51392"/>
<evidence type="ECO:0000313" key="3">
    <source>
        <dbReference type="EMBL" id="EFC41024.1"/>
    </source>
</evidence>
<dbReference type="OrthoDB" id="10257214at2759"/>
<sequence length="359" mass="41697">MDEENTQQPATTFGNTRTIHDETKKRWYDHIHSNHICFSFFMLATVALLAIVIGYLVPVWIYGPTSTQCTLITKAMNSSFIGEDLKATYRKFRTEFNVKYQAYIPQQGKDMIIQSTMYGPSVERWDNPREAGYVLSYAIRNEFYNNYQVGQVFDCFYSSSDPYTVVIEYDPRYYSLIALPIISFLLGLWVLCYPPIEKYIRAQFDQRQQFKQYMEISQMEETYDKEMEARVASDLFFDDTVGAYRRIGTGEIVQPSAEGEDLDDEFELIEEEIEVIGKFFGKSVEEHGTFVQKPISELDRNETSNIKIVSQSQQDEEEDPTPTLEIKPAVTQPTITPQYTLLVLDDDSEDEEDDDDYDD</sequence>
<evidence type="ECO:0000313" key="4">
    <source>
        <dbReference type="Proteomes" id="UP000006671"/>
    </source>
</evidence>
<feature type="transmembrane region" description="Helical" evidence="2">
    <location>
        <begin position="173"/>
        <end position="193"/>
    </location>
</feature>
<dbReference type="RefSeq" id="XP_002673768.1">
    <property type="nucleotide sequence ID" value="XM_002673722.1"/>
</dbReference>
<feature type="transmembrane region" description="Helical" evidence="2">
    <location>
        <begin position="36"/>
        <end position="57"/>
    </location>
</feature>
<evidence type="ECO:0000256" key="2">
    <source>
        <dbReference type="SAM" id="Phobius"/>
    </source>
</evidence>
<keyword evidence="2" id="KW-0472">Membrane</keyword>
<keyword evidence="2" id="KW-0812">Transmembrane</keyword>
<dbReference type="OMA" id="APISTEC"/>
<dbReference type="GeneID" id="8855668"/>
<evidence type="ECO:0000256" key="1">
    <source>
        <dbReference type="SAM" id="MobiDB-lite"/>
    </source>
</evidence>
<name>D2VQ03_NAEGR</name>
<dbReference type="KEGG" id="ngr:NAEGRDRAFT_51392"/>
<dbReference type="Proteomes" id="UP000006671">
    <property type="component" value="Unassembled WGS sequence"/>
</dbReference>
<accession>D2VQ03</accession>
<feature type="compositionally biased region" description="Acidic residues" evidence="1">
    <location>
        <begin position="344"/>
        <end position="359"/>
    </location>
</feature>
<keyword evidence="4" id="KW-1185">Reference proteome</keyword>
<feature type="region of interest" description="Disordered" evidence="1">
    <location>
        <begin position="302"/>
        <end position="359"/>
    </location>
</feature>
<dbReference type="AlphaFoldDB" id="D2VQ03"/>